<sequence length="162" mass="18483">MSTGLPAPWTVRFSKSKRREYFYNPENKQSQWEEPEDTDHAQLKQYLAENPVKVRCLQLLIKHKDSRRPASHRTDPITISKDEALEELAACQKRIAQGERFEDVARERSDCSSYKRGGDLGFFARGEMQPPFEKAAFALRVGETTSTPVTSDSGVHLIKRVA</sequence>
<dbReference type="STRING" id="1230905.A0A1G4IR75"/>
<keyword evidence="2 4" id="KW-0697">Rotamase</keyword>
<dbReference type="PANTHER" id="PTHR10657">
    <property type="entry name" value="PEPTIDYL-PROLYL CIS-TRANS ISOMERASE"/>
    <property type="match status" value="1"/>
</dbReference>
<dbReference type="Gene3D" id="2.20.70.10">
    <property type="match status" value="1"/>
</dbReference>
<dbReference type="InterPro" id="IPR051370">
    <property type="entry name" value="PPIase_Pin1"/>
</dbReference>
<dbReference type="GO" id="GO:0003755">
    <property type="term" value="F:peptidyl-prolyl cis-trans isomerase activity"/>
    <property type="evidence" value="ECO:0007669"/>
    <property type="project" value="UniProtKB-UniRule"/>
</dbReference>
<evidence type="ECO:0000259" key="6">
    <source>
        <dbReference type="PROSITE" id="PS50020"/>
    </source>
</evidence>
<comment type="catalytic activity">
    <reaction evidence="1 5">
        <text>[protein]-peptidylproline (omega=180) = [protein]-peptidylproline (omega=0)</text>
        <dbReference type="Rhea" id="RHEA:16237"/>
        <dbReference type="Rhea" id="RHEA-COMP:10747"/>
        <dbReference type="Rhea" id="RHEA-COMP:10748"/>
        <dbReference type="ChEBI" id="CHEBI:83833"/>
        <dbReference type="ChEBI" id="CHEBI:83834"/>
        <dbReference type="EC" id="5.2.1.8"/>
    </reaction>
</comment>
<dbReference type="PROSITE" id="PS01096">
    <property type="entry name" value="PPIC_PPIASE_1"/>
    <property type="match status" value="1"/>
</dbReference>
<dbReference type="FunFam" id="3.10.50.40:FF:000010">
    <property type="entry name" value="Peptidyl-prolyl cis-trans isomerase Pin1"/>
    <property type="match status" value="1"/>
</dbReference>
<dbReference type="PROSITE" id="PS50198">
    <property type="entry name" value="PPIC_PPIASE_2"/>
    <property type="match status" value="1"/>
</dbReference>
<dbReference type="InterPro" id="IPR046357">
    <property type="entry name" value="PPIase_dom_sf"/>
</dbReference>
<dbReference type="InterPro" id="IPR023058">
    <property type="entry name" value="PPIase_PpiC_CS"/>
</dbReference>
<dbReference type="SUPFAM" id="SSF51045">
    <property type="entry name" value="WW domain"/>
    <property type="match status" value="1"/>
</dbReference>
<evidence type="ECO:0000256" key="2">
    <source>
        <dbReference type="ARBA" id="ARBA00023110"/>
    </source>
</evidence>
<name>A0A1G4IR75_9SACH</name>
<feature type="domain" description="WW" evidence="6">
    <location>
        <begin position="3"/>
        <end position="37"/>
    </location>
</feature>
<dbReference type="CDD" id="cd00201">
    <property type="entry name" value="WW"/>
    <property type="match status" value="1"/>
</dbReference>
<dbReference type="OrthoDB" id="2530521at2759"/>
<dbReference type="Pfam" id="PF00397">
    <property type="entry name" value="WW"/>
    <property type="match status" value="1"/>
</dbReference>
<accession>A0A1G4IR75</accession>
<gene>
    <name evidence="8" type="ORF">LAMI_0A08042G</name>
</gene>
<dbReference type="SUPFAM" id="SSF54534">
    <property type="entry name" value="FKBP-like"/>
    <property type="match status" value="1"/>
</dbReference>
<dbReference type="Pfam" id="PF00639">
    <property type="entry name" value="Rotamase"/>
    <property type="match status" value="1"/>
</dbReference>
<dbReference type="SMART" id="SM00456">
    <property type="entry name" value="WW"/>
    <property type="match status" value="1"/>
</dbReference>
<keyword evidence="3 4" id="KW-0413">Isomerase</keyword>
<reference evidence="8 9" key="1">
    <citation type="submission" date="2016-03" db="EMBL/GenBank/DDBJ databases">
        <authorList>
            <person name="Devillers H."/>
        </authorList>
    </citation>
    <scope>NUCLEOTIDE SEQUENCE [LARGE SCALE GENOMIC DNA]</scope>
    <source>
        <strain evidence="8">CBS 11717</strain>
    </source>
</reference>
<evidence type="ECO:0000256" key="3">
    <source>
        <dbReference type="ARBA" id="ARBA00023235"/>
    </source>
</evidence>
<dbReference type="GO" id="GO:0080090">
    <property type="term" value="P:regulation of primary metabolic process"/>
    <property type="evidence" value="ECO:0007669"/>
    <property type="project" value="UniProtKB-ARBA"/>
</dbReference>
<proteinExistence type="predicted"/>
<evidence type="ECO:0000256" key="1">
    <source>
        <dbReference type="ARBA" id="ARBA00000971"/>
    </source>
</evidence>
<dbReference type="InterPro" id="IPR036020">
    <property type="entry name" value="WW_dom_sf"/>
</dbReference>
<evidence type="ECO:0000259" key="7">
    <source>
        <dbReference type="PROSITE" id="PS50198"/>
    </source>
</evidence>
<dbReference type="InterPro" id="IPR001202">
    <property type="entry name" value="WW_dom"/>
</dbReference>
<dbReference type="EMBL" id="LT598462">
    <property type="protein sequence ID" value="SCU79269.1"/>
    <property type="molecule type" value="Genomic_DNA"/>
</dbReference>
<evidence type="ECO:0000313" key="9">
    <source>
        <dbReference type="Proteomes" id="UP000191024"/>
    </source>
</evidence>
<dbReference type="GO" id="GO:0005634">
    <property type="term" value="C:nucleus"/>
    <property type="evidence" value="ECO:0007669"/>
    <property type="project" value="TreeGrafter"/>
</dbReference>
<evidence type="ECO:0000256" key="4">
    <source>
        <dbReference type="PROSITE-ProRule" id="PRU00278"/>
    </source>
</evidence>
<dbReference type="EC" id="5.2.1.8" evidence="5"/>
<dbReference type="Gene3D" id="3.10.50.40">
    <property type="match status" value="1"/>
</dbReference>
<evidence type="ECO:0000313" key="8">
    <source>
        <dbReference type="EMBL" id="SCU79269.1"/>
    </source>
</evidence>
<feature type="domain" description="PpiC" evidence="7">
    <location>
        <begin position="51"/>
        <end position="162"/>
    </location>
</feature>
<protein>
    <recommendedName>
        <fullName evidence="5">Peptidyl-prolyl cis-trans isomerase</fullName>
        <ecNumber evidence="5">5.2.1.8</ecNumber>
    </recommendedName>
</protein>
<dbReference type="PROSITE" id="PS01159">
    <property type="entry name" value="WW_DOMAIN_1"/>
    <property type="match status" value="1"/>
</dbReference>
<evidence type="ECO:0000256" key="5">
    <source>
        <dbReference type="RuleBase" id="RU363014"/>
    </source>
</evidence>
<dbReference type="PANTHER" id="PTHR10657:SF4">
    <property type="entry name" value="PEPTIDYL-PROLYL CIS-TRANS ISOMERASE-RELATED"/>
    <property type="match status" value="1"/>
</dbReference>
<dbReference type="PROSITE" id="PS50020">
    <property type="entry name" value="WW_DOMAIN_2"/>
    <property type="match status" value="1"/>
</dbReference>
<dbReference type="AlphaFoldDB" id="A0A1G4IR75"/>
<organism evidence="8 9">
    <name type="scientific">Lachancea mirantina</name>
    <dbReference type="NCBI Taxonomy" id="1230905"/>
    <lineage>
        <taxon>Eukaryota</taxon>
        <taxon>Fungi</taxon>
        <taxon>Dikarya</taxon>
        <taxon>Ascomycota</taxon>
        <taxon>Saccharomycotina</taxon>
        <taxon>Saccharomycetes</taxon>
        <taxon>Saccharomycetales</taxon>
        <taxon>Saccharomycetaceae</taxon>
        <taxon>Lachancea</taxon>
    </lineage>
</organism>
<dbReference type="Proteomes" id="UP000191024">
    <property type="component" value="Chromosome A"/>
</dbReference>
<dbReference type="GO" id="GO:0060255">
    <property type="term" value="P:regulation of macromolecule metabolic process"/>
    <property type="evidence" value="ECO:0007669"/>
    <property type="project" value="UniProtKB-ARBA"/>
</dbReference>
<dbReference type="InterPro" id="IPR000297">
    <property type="entry name" value="PPIase_PpiC"/>
</dbReference>
<dbReference type="GO" id="GO:0005829">
    <property type="term" value="C:cytosol"/>
    <property type="evidence" value="ECO:0007669"/>
    <property type="project" value="TreeGrafter"/>
</dbReference>
<keyword evidence="9" id="KW-1185">Reference proteome</keyword>